<evidence type="ECO:0000256" key="1">
    <source>
        <dbReference type="SAM" id="SignalP"/>
    </source>
</evidence>
<comment type="caution">
    <text evidence="2">The sequence shown here is derived from an EMBL/GenBank/DDBJ whole genome shotgun (WGS) entry which is preliminary data.</text>
</comment>
<dbReference type="SUPFAM" id="SSF51126">
    <property type="entry name" value="Pectin lyase-like"/>
    <property type="match status" value="1"/>
</dbReference>
<dbReference type="RefSeq" id="WP_379902653.1">
    <property type="nucleotide sequence ID" value="NZ_JBHULM010000011.1"/>
</dbReference>
<dbReference type="InterPro" id="IPR011050">
    <property type="entry name" value="Pectin_lyase_fold/virulence"/>
</dbReference>
<evidence type="ECO:0008006" key="4">
    <source>
        <dbReference type="Google" id="ProtNLM"/>
    </source>
</evidence>
<dbReference type="EMBL" id="JBHULM010000011">
    <property type="protein sequence ID" value="MFD2542146.1"/>
    <property type="molecule type" value="Genomic_DNA"/>
</dbReference>
<evidence type="ECO:0000313" key="2">
    <source>
        <dbReference type="EMBL" id="MFD2542146.1"/>
    </source>
</evidence>
<dbReference type="Proteomes" id="UP001597467">
    <property type="component" value="Unassembled WGS sequence"/>
</dbReference>
<feature type="signal peptide" evidence="1">
    <location>
        <begin position="1"/>
        <end position="19"/>
    </location>
</feature>
<organism evidence="2 3">
    <name type="scientific">Lacinutrix gracilariae</name>
    <dbReference type="NCBI Taxonomy" id="1747198"/>
    <lineage>
        <taxon>Bacteria</taxon>
        <taxon>Pseudomonadati</taxon>
        <taxon>Bacteroidota</taxon>
        <taxon>Flavobacteriia</taxon>
        <taxon>Flavobacteriales</taxon>
        <taxon>Flavobacteriaceae</taxon>
        <taxon>Lacinutrix</taxon>
    </lineage>
</organism>
<gene>
    <name evidence="2" type="ORF">ACFSSB_07440</name>
</gene>
<keyword evidence="1" id="KW-0732">Signal</keyword>
<dbReference type="Gene3D" id="2.160.20.10">
    <property type="entry name" value="Single-stranded right-handed beta-helix, Pectin lyase-like"/>
    <property type="match status" value="1"/>
</dbReference>
<sequence>MKKICLSFLSVFIVAFTFAQQEFHVFPKNHKITPGTATGNGSLQNPWDLQTALTQSSKVVSGGDTIWLHEGVYNGRYNSTLNCTTANKYITVSAYPNHRVILNGNVSSIKKQVIEIKGNNLIFKNFEITSLNDFSRIETDKDFSRCDGVNHTSGGNCKFINLVIYNNPGSGFNSWKRTSNAEINECIIFNNGFFTKKRGGGVGMYVQNSSDKERQIFNNIVFNNYYKGIEVWSANKDAKEAYVKNVTLYNNVLFNNGLPAGSYRDNIIVASDDENEVNIAKNITISNNVLYHNTNLTKEIENTEAPSLTLGFDKKAPLENAIIKNNIIIGRKNALRVLYVKSMQFNNNVVYSGYVRINESTLEHIIDDNWNFNNNSYYTRRTKPIRIIGSRDYLLNEWKSKYKLDENSGSYNFKDFNLANVLDITKSQYKTNSFRVVLFNKEEQDVVVDFLEYHMEKGSSYTITDVENLNTVIKTGTLAEDAKITVPMQAENAIETKTLNNFGVFIIAFTNAKKATTTTTNKEEEPKTESGLSRFFKWLF</sequence>
<protein>
    <recommendedName>
        <fullName evidence="4">Right handed beta helix region</fullName>
    </recommendedName>
</protein>
<dbReference type="SMART" id="SM00710">
    <property type="entry name" value="PbH1"/>
    <property type="match status" value="5"/>
</dbReference>
<dbReference type="InterPro" id="IPR006626">
    <property type="entry name" value="PbH1"/>
</dbReference>
<feature type="chain" id="PRO_5045458638" description="Right handed beta helix region" evidence="1">
    <location>
        <begin position="20"/>
        <end position="540"/>
    </location>
</feature>
<accession>A0ABW5K046</accession>
<reference evidence="3" key="1">
    <citation type="journal article" date="2019" name="Int. J. Syst. Evol. Microbiol.">
        <title>The Global Catalogue of Microorganisms (GCM) 10K type strain sequencing project: providing services to taxonomists for standard genome sequencing and annotation.</title>
        <authorList>
            <consortium name="The Broad Institute Genomics Platform"/>
            <consortium name="The Broad Institute Genome Sequencing Center for Infectious Disease"/>
            <person name="Wu L."/>
            <person name="Ma J."/>
        </authorList>
    </citation>
    <scope>NUCLEOTIDE SEQUENCE [LARGE SCALE GENOMIC DNA]</scope>
    <source>
        <strain evidence="3">KCTC 42808</strain>
    </source>
</reference>
<dbReference type="InterPro" id="IPR012334">
    <property type="entry name" value="Pectin_lyas_fold"/>
</dbReference>
<keyword evidence="3" id="KW-1185">Reference proteome</keyword>
<evidence type="ECO:0000313" key="3">
    <source>
        <dbReference type="Proteomes" id="UP001597467"/>
    </source>
</evidence>
<name>A0ABW5K046_9FLAO</name>
<proteinExistence type="predicted"/>